<dbReference type="EMBL" id="JAIWYP010000003">
    <property type="protein sequence ID" value="KAH3852505.1"/>
    <property type="molecule type" value="Genomic_DNA"/>
</dbReference>
<comment type="caution">
    <text evidence="1">The sequence shown here is derived from an EMBL/GenBank/DDBJ whole genome shotgun (WGS) entry which is preliminary data.</text>
</comment>
<name>A0A9D4L6S0_DREPO</name>
<dbReference type="Proteomes" id="UP000828390">
    <property type="component" value="Unassembled WGS sequence"/>
</dbReference>
<dbReference type="SUPFAM" id="SSF54001">
    <property type="entry name" value="Cysteine proteinases"/>
    <property type="match status" value="1"/>
</dbReference>
<evidence type="ECO:0000313" key="2">
    <source>
        <dbReference type="Proteomes" id="UP000828390"/>
    </source>
</evidence>
<feature type="non-terminal residue" evidence="1">
    <location>
        <position position="118"/>
    </location>
</feature>
<protein>
    <submittedName>
        <fullName evidence="1">Uncharacterized protein</fullName>
    </submittedName>
</protein>
<dbReference type="Gene3D" id="3.90.70.10">
    <property type="entry name" value="Cysteine proteinases"/>
    <property type="match status" value="1"/>
</dbReference>
<evidence type="ECO:0000313" key="1">
    <source>
        <dbReference type="EMBL" id="KAH3852505.1"/>
    </source>
</evidence>
<sequence length="118" mass="13647">EEFKRNVGKKWDTEANNWMRKASIPSGSIPDNFDWRDHGAVTPVKNQQDWRIRLLGWAIKKNKLLSLSEQGMKNKLLSLSEQGMKNKLLSLSEQGMPILGVIHNRRPHNHKTLHISQL</sequence>
<dbReference type="AlphaFoldDB" id="A0A9D4L6S0"/>
<accession>A0A9D4L6S0</accession>
<dbReference type="InterPro" id="IPR038765">
    <property type="entry name" value="Papain-like_cys_pep_sf"/>
</dbReference>
<reference evidence="1" key="1">
    <citation type="journal article" date="2019" name="bioRxiv">
        <title>The Genome of the Zebra Mussel, Dreissena polymorpha: A Resource for Invasive Species Research.</title>
        <authorList>
            <person name="McCartney M.A."/>
            <person name="Auch B."/>
            <person name="Kono T."/>
            <person name="Mallez S."/>
            <person name="Zhang Y."/>
            <person name="Obille A."/>
            <person name="Becker A."/>
            <person name="Abrahante J.E."/>
            <person name="Garbe J."/>
            <person name="Badalamenti J.P."/>
            <person name="Herman A."/>
            <person name="Mangelson H."/>
            <person name="Liachko I."/>
            <person name="Sullivan S."/>
            <person name="Sone E.D."/>
            <person name="Koren S."/>
            <person name="Silverstein K.A.T."/>
            <person name="Beckman K.B."/>
            <person name="Gohl D.M."/>
        </authorList>
    </citation>
    <scope>NUCLEOTIDE SEQUENCE</scope>
    <source>
        <strain evidence="1">Duluth1</strain>
        <tissue evidence="1">Whole animal</tissue>
    </source>
</reference>
<gene>
    <name evidence="1" type="ORF">DPMN_095015</name>
</gene>
<proteinExistence type="predicted"/>
<organism evidence="1 2">
    <name type="scientific">Dreissena polymorpha</name>
    <name type="common">Zebra mussel</name>
    <name type="synonym">Mytilus polymorpha</name>
    <dbReference type="NCBI Taxonomy" id="45954"/>
    <lineage>
        <taxon>Eukaryota</taxon>
        <taxon>Metazoa</taxon>
        <taxon>Spiralia</taxon>
        <taxon>Lophotrochozoa</taxon>
        <taxon>Mollusca</taxon>
        <taxon>Bivalvia</taxon>
        <taxon>Autobranchia</taxon>
        <taxon>Heteroconchia</taxon>
        <taxon>Euheterodonta</taxon>
        <taxon>Imparidentia</taxon>
        <taxon>Neoheterodontei</taxon>
        <taxon>Myida</taxon>
        <taxon>Dreissenoidea</taxon>
        <taxon>Dreissenidae</taxon>
        <taxon>Dreissena</taxon>
    </lineage>
</organism>
<keyword evidence="2" id="KW-1185">Reference proteome</keyword>
<reference evidence="1" key="2">
    <citation type="submission" date="2020-11" db="EMBL/GenBank/DDBJ databases">
        <authorList>
            <person name="McCartney M.A."/>
            <person name="Auch B."/>
            <person name="Kono T."/>
            <person name="Mallez S."/>
            <person name="Becker A."/>
            <person name="Gohl D.M."/>
            <person name="Silverstein K.A.T."/>
            <person name="Koren S."/>
            <person name="Bechman K.B."/>
            <person name="Herman A."/>
            <person name="Abrahante J.E."/>
            <person name="Garbe J."/>
        </authorList>
    </citation>
    <scope>NUCLEOTIDE SEQUENCE</scope>
    <source>
        <strain evidence="1">Duluth1</strain>
        <tissue evidence="1">Whole animal</tissue>
    </source>
</reference>